<feature type="compositionally biased region" description="Basic residues" evidence="8">
    <location>
        <begin position="804"/>
        <end position="827"/>
    </location>
</feature>
<evidence type="ECO:0000259" key="9">
    <source>
        <dbReference type="PROSITE" id="PS50126"/>
    </source>
</evidence>
<gene>
    <name evidence="7 10" type="primary">rnr</name>
    <name evidence="10" type="ORF">VRLFYP33_02291</name>
</gene>
<dbReference type="SUPFAM" id="SSF50249">
    <property type="entry name" value="Nucleic acid-binding proteins"/>
    <property type="match status" value="3"/>
</dbReference>
<feature type="region of interest" description="Disordered" evidence="8">
    <location>
        <begin position="728"/>
        <end position="827"/>
    </location>
</feature>
<feature type="compositionally biased region" description="Low complexity" evidence="8">
    <location>
        <begin position="733"/>
        <end position="744"/>
    </location>
</feature>
<keyword evidence="3 7" id="KW-0540">Nuclease</keyword>
<feature type="domain" description="S1 motif" evidence="9">
    <location>
        <begin position="633"/>
        <end position="713"/>
    </location>
</feature>
<dbReference type="PROSITE" id="PS01175">
    <property type="entry name" value="RIBONUCLEASE_II"/>
    <property type="match status" value="1"/>
</dbReference>
<keyword evidence="2 7" id="KW-0963">Cytoplasm</keyword>
<dbReference type="PROSITE" id="PS50126">
    <property type="entry name" value="S1"/>
    <property type="match status" value="1"/>
</dbReference>
<evidence type="ECO:0000256" key="3">
    <source>
        <dbReference type="ARBA" id="ARBA00022722"/>
    </source>
</evidence>
<dbReference type="AlphaFoldDB" id="A0A6N3FEX9"/>
<evidence type="ECO:0000256" key="7">
    <source>
        <dbReference type="HAMAP-Rule" id="MF_01895"/>
    </source>
</evidence>
<dbReference type="InterPro" id="IPR012340">
    <property type="entry name" value="NA-bd_OB-fold"/>
</dbReference>
<evidence type="ECO:0000256" key="5">
    <source>
        <dbReference type="ARBA" id="ARBA00022839"/>
    </source>
</evidence>
<protein>
    <recommendedName>
        <fullName evidence="7">Ribonuclease R</fullName>
        <shortName evidence="7">RNase R</shortName>
        <ecNumber evidence="7">3.1.13.1</ecNumber>
    </recommendedName>
</protein>
<name>A0A6N3FEX9_9FIRM</name>
<evidence type="ECO:0000256" key="2">
    <source>
        <dbReference type="ARBA" id="ARBA00022490"/>
    </source>
</evidence>
<dbReference type="GO" id="GO:0006402">
    <property type="term" value="P:mRNA catabolic process"/>
    <property type="evidence" value="ECO:0007669"/>
    <property type="project" value="TreeGrafter"/>
</dbReference>
<dbReference type="SMART" id="SM00316">
    <property type="entry name" value="S1"/>
    <property type="match status" value="1"/>
</dbReference>
<feature type="compositionally biased region" description="Basic and acidic residues" evidence="8">
    <location>
        <begin position="760"/>
        <end position="777"/>
    </location>
</feature>
<dbReference type="GO" id="GO:0008859">
    <property type="term" value="F:exoribonuclease II activity"/>
    <property type="evidence" value="ECO:0007669"/>
    <property type="project" value="UniProtKB-UniRule"/>
</dbReference>
<accession>A0A6N3FEX9</accession>
<dbReference type="InterPro" id="IPR004476">
    <property type="entry name" value="RNase_II/RNase_R"/>
</dbReference>
<evidence type="ECO:0000256" key="1">
    <source>
        <dbReference type="ARBA" id="ARBA00001849"/>
    </source>
</evidence>
<dbReference type="NCBIfam" id="TIGR00358">
    <property type="entry name" value="3_prime_RNase"/>
    <property type="match status" value="1"/>
</dbReference>
<evidence type="ECO:0000256" key="8">
    <source>
        <dbReference type="SAM" id="MobiDB-lite"/>
    </source>
</evidence>
<dbReference type="EMBL" id="CACRUX010000098">
    <property type="protein sequence ID" value="VYU50605.1"/>
    <property type="molecule type" value="Genomic_DNA"/>
</dbReference>
<dbReference type="Pfam" id="PF17876">
    <property type="entry name" value="CSD2"/>
    <property type="match status" value="1"/>
</dbReference>
<dbReference type="InterPro" id="IPR022966">
    <property type="entry name" value="RNase_II/R_CS"/>
</dbReference>
<dbReference type="HAMAP" id="MF_01895">
    <property type="entry name" value="RNase_R"/>
    <property type="match status" value="1"/>
</dbReference>
<dbReference type="GO" id="GO:0005829">
    <property type="term" value="C:cytosol"/>
    <property type="evidence" value="ECO:0007669"/>
    <property type="project" value="TreeGrafter"/>
</dbReference>
<dbReference type="InterPro" id="IPR050180">
    <property type="entry name" value="RNR_Ribonuclease"/>
</dbReference>
<dbReference type="PANTHER" id="PTHR23355">
    <property type="entry name" value="RIBONUCLEASE"/>
    <property type="match status" value="1"/>
</dbReference>
<keyword evidence="5 7" id="KW-0269">Exonuclease</keyword>
<evidence type="ECO:0000256" key="4">
    <source>
        <dbReference type="ARBA" id="ARBA00022801"/>
    </source>
</evidence>
<dbReference type="CDD" id="cd04471">
    <property type="entry name" value="S1_RNase_R"/>
    <property type="match status" value="1"/>
</dbReference>
<comment type="subcellular location">
    <subcellularLocation>
        <location evidence="7">Cytoplasm</location>
    </subcellularLocation>
</comment>
<dbReference type="SMART" id="SM00955">
    <property type="entry name" value="RNB"/>
    <property type="match status" value="1"/>
</dbReference>
<keyword evidence="6 7" id="KW-0694">RNA-binding</keyword>
<dbReference type="EC" id="3.1.13.1" evidence="7"/>
<keyword evidence="4 7" id="KW-0378">Hydrolase</keyword>
<comment type="catalytic activity">
    <reaction evidence="1 7">
        <text>Exonucleolytic cleavage in the 3'- to 5'-direction to yield nucleoside 5'-phosphates.</text>
        <dbReference type="EC" id="3.1.13.1"/>
    </reaction>
</comment>
<dbReference type="GO" id="GO:0003723">
    <property type="term" value="F:RNA binding"/>
    <property type="evidence" value="ECO:0007669"/>
    <property type="project" value="UniProtKB-UniRule"/>
</dbReference>
<dbReference type="Gene3D" id="2.40.50.140">
    <property type="entry name" value="Nucleic acid-binding proteins"/>
    <property type="match status" value="2"/>
</dbReference>
<dbReference type="NCBIfam" id="TIGR02063">
    <property type="entry name" value="RNase_R"/>
    <property type="match status" value="1"/>
</dbReference>
<dbReference type="InterPro" id="IPR040476">
    <property type="entry name" value="CSD2"/>
</dbReference>
<comment type="function">
    <text evidence="7">3'-5' exoribonuclease that releases 5'-nucleoside monophosphates and is involved in maturation of structured RNAs.</text>
</comment>
<dbReference type="InterPro" id="IPR003029">
    <property type="entry name" value="S1_domain"/>
</dbReference>
<dbReference type="PANTHER" id="PTHR23355:SF9">
    <property type="entry name" value="DIS3-LIKE EXONUCLEASE 2"/>
    <property type="match status" value="1"/>
</dbReference>
<evidence type="ECO:0000256" key="6">
    <source>
        <dbReference type="ARBA" id="ARBA00022884"/>
    </source>
</evidence>
<dbReference type="Pfam" id="PF00773">
    <property type="entry name" value="RNB"/>
    <property type="match status" value="1"/>
</dbReference>
<dbReference type="Pfam" id="PF00575">
    <property type="entry name" value="S1"/>
    <property type="match status" value="1"/>
</dbReference>
<dbReference type="InterPro" id="IPR011805">
    <property type="entry name" value="RNase_R"/>
</dbReference>
<evidence type="ECO:0000313" key="10">
    <source>
        <dbReference type="EMBL" id="VYU50605.1"/>
    </source>
</evidence>
<organism evidence="10">
    <name type="scientific">Veillonella ratti</name>
    <dbReference type="NCBI Taxonomy" id="103892"/>
    <lineage>
        <taxon>Bacteria</taxon>
        <taxon>Bacillati</taxon>
        <taxon>Bacillota</taxon>
        <taxon>Negativicutes</taxon>
        <taxon>Veillonellales</taxon>
        <taxon>Veillonellaceae</taxon>
        <taxon>Veillonella</taxon>
    </lineage>
</organism>
<reference evidence="10" key="1">
    <citation type="submission" date="2019-11" db="EMBL/GenBank/DDBJ databases">
        <authorList>
            <person name="Feng L."/>
        </authorList>
    </citation>
    <scope>NUCLEOTIDE SEQUENCE</scope>
    <source>
        <strain evidence="10">VrattiLFYP33</strain>
    </source>
</reference>
<sequence>MEEMKDKILAFFKAISPEAYHIEDAAYILGIKGSEELEAFMGDVEALTEAGLLEARPGDYYKFIDKAEKTALKIEEVREFEGIYKSLRNGRGLVIDETGQHEVNIGAGDRNGAMHNDKVLVHFFRFGRIGEQRHEGRVEKVIQHVNTSIVGTYDRQQMFGFVTPDDERLVDDIYVALPDTMEARSGAKVLVEITRWPDAKGRQPEGKITSILGYKGDVGVDINCVMAQHKIPFSFPEAVLKEADRVSFDVALGGKRLDLREVPMITIDGEDAKDLDDAVSCKQLANGHYKLGVHIADVSHYVRGNTQLDKEAYKRGTSVYLVDRVVPMLPTKLSNGICSLNAKEDRYAMSCIMEINHAGRVVDFQISPSVIRVDRRCSYPEIYKALTQSIIPDDLLPLMPMVHELHEVAKILIAMREKSGAISFEFPEYKILLAEDGTPLKIVRKDRTIAEKIIEACMLIANETVACYLRDTHKPGIYRIHEQPSEEKLQALQTVVTYLGKPFHLADSHVEPRDIQKFLDSIAGTDIEPIAQIMTLRSMQQARYSAVNVGHFGLASACYTHFTSPIRRYPDLIVHRLLKKRLHWGDGYNKYDDMEDYLAKAADHCSIQEQIAVAAERDTNDLKKVQYMEPFIGEVFDGKISSITSFGMFVELENGIDGLVHIATMDDDYYFFDEEHFLLVGRRTGRTYHLGQEVKVTLIKADKDKKQIDFLLGEVDAQTLIEKSLAGEHRRTGLGSRGMRSGKSGKTGKNGKAGKSGKSSKSEKSGKREASEKDSKNSKRKSTNSKYNWQSDYEDNTPAAFARFAKKSKSKKQSKKVSRKKKSGKKK</sequence>
<dbReference type="InterPro" id="IPR001900">
    <property type="entry name" value="RNase_II/R"/>
</dbReference>
<comment type="similarity">
    <text evidence="7">Belongs to the RNR ribonuclease family. RNase R subfamily.</text>
</comment>
<proteinExistence type="inferred from homology"/>